<protein>
    <submittedName>
        <fullName evidence="2">N-acetyltransferase</fullName>
    </submittedName>
</protein>
<name>A0A3N2RCT4_LYSEN</name>
<sequence>MDNTSIARLRTLAVAAGRPGRHRSCARPAAREAIGGPVISNLRIASARLVLRPFHRRDAAQALRCMTPALTRHLDWAPPTSAEAFRGEWQRWLAGNAGGSDRVFTILDARGFVGLAGLYATSTPTPEFGLWIREQRQGRGYGGEAAASLLVWAAQRWRPQRFVCVVASENHASRRIAVRLGGRLGFVRRVSGRLQLVYLVPAAACARADGDAHGARPGE</sequence>
<evidence type="ECO:0000259" key="1">
    <source>
        <dbReference type="PROSITE" id="PS51186"/>
    </source>
</evidence>
<dbReference type="AlphaFoldDB" id="A0A3N2RCT4"/>
<dbReference type="PANTHER" id="PTHR43441:SF10">
    <property type="entry name" value="ACETYLTRANSFERASE"/>
    <property type="match status" value="1"/>
</dbReference>
<dbReference type="EMBL" id="RCTY01000047">
    <property type="protein sequence ID" value="ROU05245.1"/>
    <property type="molecule type" value="Genomic_DNA"/>
</dbReference>
<dbReference type="InterPro" id="IPR016181">
    <property type="entry name" value="Acyl_CoA_acyltransferase"/>
</dbReference>
<dbReference type="Pfam" id="PF13302">
    <property type="entry name" value="Acetyltransf_3"/>
    <property type="match status" value="1"/>
</dbReference>
<dbReference type="Gene3D" id="3.40.630.30">
    <property type="match status" value="1"/>
</dbReference>
<dbReference type="GO" id="GO:0008999">
    <property type="term" value="F:protein-N-terminal-alanine acetyltransferase activity"/>
    <property type="evidence" value="ECO:0007669"/>
    <property type="project" value="TreeGrafter"/>
</dbReference>
<dbReference type="PROSITE" id="PS51186">
    <property type="entry name" value="GNAT"/>
    <property type="match status" value="1"/>
</dbReference>
<accession>A0A3N2RCT4</accession>
<dbReference type="Proteomes" id="UP000275910">
    <property type="component" value="Unassembled WGS sequence"/>
</dbReference>
<dbReference type="SUPFAM" id="SSF55729">
    <property type="entry name" value="Acyl-CoA N-acyltransferases (Nat)"/>
    <property type="match status" value="1"/>
</dbReference>
<evidence type="ECO:0000313" key="2">
    <source>
        <dbReference type="EMBL" id="ROU05245.1"/>
    </source>
</evidence>
<dbReference type="PANTHER" id="PTHR43441">
    <property type="entry name" value="RIBOSOMAL-PROTEIN-SERINE ACETYLTRANSFERASE"/>
    <property type="match status" value="1"/>
</dbReference>
<feature type="domain" description="N-acetyltransferase" evidence="1">
    <location>
        <begin position="61"/>
        <end position="204"/>
    </location>
</feature>
<dbReference type="GO" id="GO:0005737">
    <property type="term" value="C:cytoplasm"/>
    <property type="evidence" value="ECO:0007669"/>
    <property type="project" value="TreeGrafter"/>
</dbReference>
<evidence type="ECO:0000313" key="3">
    <source>
        <dbReference type="Proteomes" id="UP000275910"/>
    </source>
</evidence>
<dbReference type="GO" id="GO:1990189">
    <property type="term" value="F:protein N-terminal-serine acetyltransferase activity"/>
    <property type="evidence" value="ECO:0007669"/>
    <property type="project" value="TreeGrafter"/>
</dbReference>
<gene>
    <name evidence="2" type="ORF">D9T17_19150</name>
</gene>
<keyword evidence="2" id="KW-0808">Transferase</keyword>
<dbReference type="InterPro" id="IPR000182">
    <property type="entry name" value="GNAT_dom"/>
</dbReference>
<dbReference type="InterPro" id="IPR051908">
    <property type="entry name" value="Ribosomal_N-acetyltransferase"/>
</dbReference>
<organism evidence="2 3">
    <name type="scientific">Lysobacter enzymogenes</name>
    <dbReference type="NCBI Taxonomy" id="69"/>
    <lineage>
        <taxon>Bacteria</taxon>
        <taxon>Pseudomonadati</taxon>
        <taxon>Pseudomonadota</taxon>
        <taxon>Gammaproteobacteria</taxon>
        <taxon>Lysobacterales</taxon>
        <taxon>Lysobacteraceae</taxon>
        <taxon>Lysobacter</taxon>
    </lineage>
</organism>
<reference evidence="2 3" key="1">
    <citation type="submission" date="2018-10" db="EMBL/GenBank/DDBJ databases">
        <title>The genome of Lysobacter enzymogenes OH11.</title>
        <authorList>
            <person name="Liu F."/>
            <person name="Zhao Y."/>
            <person name="Qian G."/>
            <person name="Chen Y."/>
            <person name="Xu H."/>
        </authorList>
    </citation>
    <scope>NUCLEOTIDE SEQUENCE [LARGE SCALE GENOMIC DNA]</scope>
    <source>
        <strain evidence="2 3">OH11</strain>
    </source>
</reference>
<proteinExistence type="predicted"/>
<comment type="caution">
    <text evidence="2">The sequence shown here is derived from an EMBL/GenBank/DDBJ whole genome shotgun (WGS) entry which is preliminary data.</text>
</comment>